<dbReference type="OrthoDB" id="3596450at2759"/>
<dbReference type="Pfam" id="PF20150">
    <property type="entry name" value="2EXR"/>
    <property type="match status" value="1"/>
</dbReference>
<reference evidence="2 3" key="1">
    <citation type="journal article" date="2011" name="Genome Biol.">
        <title>Comparative genome sequence analysis underscores mycoparasitism as the ancestral life style of Trichoderma.</title>
        <authorList>
            <person name="Kubicek C.P."/>
            <person name="Herrera-Estrella A."/>
            <person name="Seidl-Seiboth V."/>
            <person name="Martinez D.A."/>
            <person name="Druzhinina I.S."/>
            <person name="Thon M."/>
            <person name="Zeilinger S."/>
            <person name="Casas-Flores S."/>
            <person name="Horwitz B.A."/>
            <person name="Mukherjee P.K."/>
            <person name="Mukherjee M."/>
            <person name="Kredics L."/>
            <person name="Alcaraz L.D."/>
            <person name="Aerts A."/>
            <person name="Antal Z."/>
            <person name="Atanasova L."/>
            <person name="Cervantes-Badillo M.G."/>
            <person name="Challacombe J."/>
            <person name="Chertkov O."/>
            <person name="McCluskey K."/>
            <person name="Coulpier F."/>
            <person name="Deshpande N."/>
            <person name="von Doehren H."/>
            <person name="Ebbole D.J."/>
            <person name="Esquivel-Naranjo E.U."/>
            <person name="Fekete E."/>
            <person name="Flipphi M."/>
            <person name="Glaser F."/>
            <person name="Gomez-Rodriguez E.Y."/>
            <person name="Gruber S."/>
            <person name="Han C."/>
            <person name="Henrissat B."/>
            <person name="Hermosa R."/>
            <person name="Hernandez-Onate M."/>
            <person name="Karaffa L."/>
            <person name="Kosti I."/>
            <person name="Le Crom S."/>
            <person name="Lindquist E."/>
            <person name="Lucas S."/>
            <person name="Luebeck M."/>
            <person name="Luebeck P.S."/>
            <person name="Margeot A."/>
            <person name="Metz B."/>
            <person name="Misra M."/>
            <person name="Nevalainen H."/>
            <person name="Omann M."/>
            <person name="Packer N."/>
            <person name="Perrone G."/>
            <person name="Uresti-Rivera E.E."/>
            <person name="Salamov A."/>
            <person name="Schmoll M."/>
            <person name="Seiboth B."/>
            <person name="Shapiro H."/>
            <person name="Sukno S."/>
            <person name="Tamayo-Ramos J.A."/>
            <person name="Tisch D."/>
            <person name="Wiest A."/>
            <person name="Wilkinson H.H."/>
            <person name="Zhang M."/>
            <person name="Coutinho P.M."/>
            <person name="Kenerley C.M."/>
            <person name="Monte E."/>
            <person name="Baker S.E."/>
            <person name="Grigoriev I.V."/>
        </authorList>
    </citation>
    <scope>NUCLEOTIDE SEQUENCE [LARGE SCALE GENOMIC DNA]</scope>
    <source>
        <strain evidence="3">Gv29-8 / FGSC 10586</strain>
    </source>
</reference>
<proteinExistence type="predicted"/>
<name>G9MPZ8_HYPVG</name>
<dbReference type="InParanoid" id="G9MPZ8"/>
<gene>
    <name evidence="2" type="ORF">TRIVIDRAFT_200270</name>
</gene>
<evidence type="ECO:0000313" key="2">
    <source>
        <dbReference type="EMBL" id="EHK23947.1"/>
    </source>
</evidence>
<dbReference type="GeneID" id="25790088"/>
<sequence length="329" mass="39066">MAMRYGKKKPEKQDMAFYLFAKLPYDVREIIWKLAAQSRTPGAHFFSTWKLDNPLPKDRLVLDKDTGDRGTPHLATPLGDNPSAYMVERRLWRTCQESAEVMLRMRHKRAKERRKMREEKRDPGMPIFSVFFEERRRITPAEGQTTLTDRYLAMPLECFPKTDLVCFERRDLKNLLRWMNNRSEMPKFFEKRFINFGLRYDKGWDKFFGNPLPPDTECPYYRRRTMDGMIFRACCKARAETFWMIDFVPRPRPGSEALVKPEYEYHGNGKRFVSVDDIKSWDFQGSRSYEFITRLGRAINAWEAAIAGHGWIRDYQHPPRKIGVLCCVE</sequence>
<accession>G9MPZ8</accession>
<dbReference type="Proteomes" id="UP000007115">
    <property type="component" value="Unassembled WGS sequence"/>
</dbReference>
<dbReference type="RefSeq" id="XP_013958148.1">
    <property type="nucleotide sequence ID" value="XM_014102673.1"/>
</dbReference>
<protein>
    <recommendedName>
        <fullName evidence="1">2EXR domain-containing protein</fullName>
    </recommendedName>
</protein>
<dbReference type="VEuPathDB" id="FungiDB:TRIVIDRAFT_200270"/>
<evidence type="ECO:0000313" key="3">
    <source>
        <dbReference type="Proteomes" id="UP000007115"/>
    </source>
</evidence>
<dbReference type="AlphaFoldDB" id="G9MPZ8"/>
<organism evidence="2 3">
    <name type="scientific">Hypocrea virens (strain Gv29-8 / FGSC 10586)</name>
    <name type="common">Gliocladium virens</name>
    <name type="synonym">Trichoderma virens</name>
    <dbReference type="NCBI Taxonomy" id="413071"/>
    <lineage>
        <taxon>Eukaryota</taxon>
        <taxon>Fungi</taxon>
        <taxon>Dikarya</taxon>
        <taxon>Ascomycota</taxon>
        <taxon>Pezizomycotina</taxon>
        <taxon>Sordariomycetes</taxon>
        <taxon>Hypocreomycetidae</taxon>
        <taxon>Hypocreales</taxon>
        <taxon>Hypocreaceae</taxon>
        <taxon>Trichoderma</taxon>
    </lineage>
</organism>
<keyword evidence="3" id="KW-1185">Reference proteome</keyword>
<dbReference type="HOGENOM" id="CLU_065839_0_0_1"/>
<evidence type="ECO:0000259" key="1">
    <source>
        <dbReference type="Pfam" id="PF20150"/>
    </source>
</evidence>
<dbReference type="EMBL" id="ABDF02000005">
    <property type="protein sequence ID" value="EHK23947.1"/>
    <property type="molecule type" value="Genomic_DNA"/>
</dbReference>
<comment type="caution">
    <text evidence="2">The sequence shown here is derived from an EMBL/GenBank/DDBJ whole genome shotgun (WGS) entry which is preliminary data.</text>
</comment>
<feature type="domain" description="2EXR" evidence="1">
    <location>
        <begin position="17"/>
        <end position="110"/>
    </location>
</feature>
<dbReference type="InterPro" id="IPR045518">
    <property type="entry name" value="2EXR"/>
</dbReference>